<dbReference type="OrthoDB" id="1705562at2759"/>
<evidence type="ECO:0000256" key="1">
    <source>
        <dbReference type="ARBA" id="ARBA00022676"/>
    </source>
</evidence>
<dbReference type="Gene3D" id="3.40.50.2000">
    <property type="entry name" value="Glycogen Phosphorylase B"/>
    <property type="match status" value="1"/>
</dbReference>
<dbReference type="EMBL" id="PKPP01000178">
    <property type="protein sequence ID" value="PWA96423.1"/>
    <property type="molecule type" value="Genomic_DNA"/>
</dbReference>
<gene>
    <name evidence="4" type="ORF">CTI12_AA038820</name>
</gene>
<evidence type="ECO:0000313" key="4">
    <source>
        <dbReference type="EMBL" id="PWA96423.1"/>
    </source>
</evidence>
<dbReference type="InterPro" id="IPR044161">
    <property type="entry name" value="SPS"/>
</dbReference>
<evidence type="ECO:0000256" key="2">
    <source>
        <dbReference type="ARBA" id="ARBA00022679"/>
    </source>
</evidence>
<feature type="signal peptide" evidence="3">
    <location>
        <begin position="1"/>
        <end position="17"/>
    </location>
</feature>
<keyword evidence="1" id="KW-0328">Glycosyltransferase</keyword>
<evidence type="ECO:0000313" key="5">
    <source>
        <dbReference type="Proteomes" id="UP000245207"/>
    </source>
</evidence>
<reference evidence="4 5" key="1">
    <citation type="journal article" date="2018" name="Mol. Plant">
        <title>The genome of Artemisia annua provides insight into the evolution of Asteraceae family and artemisinin biosynthesis.</title>
        <authorList>
            <person name="Shen Q."/>
            <person name="Zhang L."/>
            <person name="Liao Z."/>
            <person name="Wang S."/>
            <person name="Yan T."/>
            <person name="Shi P."/>
            <person name="Liu M."/>
            <person name="Fu X."/>
            <person name="Pan Q."/>
            <person name="Wang Y."/>
            <person name="Lv Z."/>
            <person name="Lu X."/>
            <person name="Zhang F."/>
            <person name="Jiang W."/>
            <person name="Ma Y."/>
            <person name="Chen M."/>
            <person name="Hao X."/>
            <person name="Li L."/>
            <person name="Tang Y."/>
            <person name="Lv G."/>
            <person name="Zhou Y."/>
            <person name="Sun X."/>
            <person name="Brodelius P.E."/>
            <person name="Rose J.K.C."/>
            <person name="Tang K."/>
        </authorList>
    </citation>
    <scope>NUCLEOTIDE SEQUENCE [LARGE SCALE GENOMIC DNA]</scope>
    <source>
        <strain evidence="5">cv. Huhao1</strain>
        <tissue evidence="4">Leaf</tissue>
    </source>
</reference>
<keyword evidence="5" id="KW-1185">Reference proteome</keyword>
<organism evidence="4 5">
    <name type="scientific">Artemisia annua</name>
    <name type="common">Sweet wormwood</name>
    <dbReference type="NCBI Taxonomy" id="35608"/>
    <lineage>
        <taxon>Eukaryota</taxon>
        <taxon>Viridiplantae</taxon>
        <taxon>Streptophyta</taxon>
        <taxon>Embryophyta</taxon>
        <taxon>Tracheophyta</taxon>
        <taxon>Spermatophyta</taxon>
        <taxon>Magnoliopsida</taxon>
        <taxon>eudicotyledons</taxon>
        <taxon>Gunneridae</taxon>
        <taxon>Pentapetalae</taxon>
        <taxon>asterids</taxon>
        <taxon>campanulids</taxon>
        <taxon>Asterales</taxon>
        <taxon>Asteraceae</taxon>
        <taxon>Asteroideae</taxon>
        <taxon>Anthemideae</taxon>
        <taxon>Artemisiinae</taxon>
        <taxon>Artemisia</taxon>
    </lineage>
</organism>
<accession>A0A2U1QEP0</accession>
<dbReference type="STRING" id="35608.A0A2U1QEP0"/>
<dbReference type="PANTHER" id="PTHR46039:SF2">
    <property type="entry name" value="SUCROSE-PHOSPHATE SYNTHASE 1"/>
    <property type="match status" value="1"/>
</dbReference>
<keyword evidence="2" id="KW-0808">Transferase</keyword>
<protein>
    <submittedName>
        <fullName evidence="4">Sucrose-phosphate synthase</fullName>
    </submittedName>
</protein>
<evidence type="ECO:0000256" key="3">
    <source>
        <dbReference type="SAM" id="SignalP"/>
    </source>
</evidence>
<dbReference type="SUPFAM" id="SSF53756">
    <property type="entry name" value="UDP-Glycosyltransferase/glycogen phosphorylase"/>
    <property type="match status" value="1"/>
</dbReference>
<name>A0A2U1QEP0_ARTAN</name>
<dbReference type="GO" id="GO:0016757">
    <property type="term" value="F:glycosyltransferase activity"/>
    <property type="evidence" value="ECO:0007669"/>
    <property type="project" value="UniProtKB-KW"/>
</dbReference>
<dbReference type="AlphaFoldDB" id="A0A2U1QEP0"/>
<dbReference type="Proteomes" id="UP000245207">
    <property type="component" value="Unassembled WGS sequence"/>
</dbReference>
<comment type="caution">
    <text evidence="4">The sequence shown here is derived from an EMBL/GenBank/DDBJ whole genome shotgun (WGS) entry which is preliminary data.</text>
</comment>
<feature type="chain" id="PRO_5015601813" evidence="3">
    <location>
        <begin position="18"/>
        <end position="186"/>
    </location>
</feature>
<proteinExistence type="predicted"/>
<sequence>MWSTTFVVCIINFTTQAIDVKLSIMLFCRICCWKLNLWHEYLSFAVKKDNSLGGGFLNASKISPYLVIFPETRPHVSTVTTLATIQKGVFINPAFIEPFGLTLIKAAGYGLPMLATKNGGPVDIKKLTDLRVFGPAYPHSFFWGKLQVAPFIWSSVKWVKAQTQRLTQNLKCVVCKSSHKIILMYQ</sequence>
<keyword evidence="3" id="KW-0732">Signal</keyword>
<dbReference type="PANTHER" id="PTHR46039">
    <property type="entry name" value="SUCROSE-PHOSPHATE SYNTHASE 3-RELATED"/>
    <property type="match status" value="1"/>
</dbReference>